<dbReference type="Gene3D" id="3.30.360.10">
    <property type="entry name" value="Dihydrodipicolinate Reductase, domain 2"/>
    <property type="match status" value="1"/>
</dbReference>
<evidence type="ECO:0000256" key="3">
    <source>
        <dbReference type="ARBA" id="ARBA00022857"/>
    </source>
</evidence>
<evidence type="ECO:0000313" key="7">
    <source>
        <dbReference type="EMBL" id="VAX17965.1"/>
    </source>
</evidence>
<keyword evidence="2" id="KW-0028">Amino-acid biosynthesis</keyword>
<protein>
    <submittedName>
        <fullName evidence="7">N-acetyl-gamma-glutamyl-phosphate reductase</fullName>
        <ecNumber evidence="7">1.2.1.38</ecNumber>
    </submittedName>
</protein>
<dbReference type="InterPro" id="IPR058924">
    <property type="entry name" value="AGPR_dimerisation_dom"/>
</dbReference>
<feature type="domain" description="Semialdehyde dehydrogenase NAD-binding" evidence="6">
    <location>
        <begin position="3"/>
        <end position="141"/>
    </location>
</feature>
<dbReference type="PROSITE" id="PS01224">
    <property type="entry name" value="ARGC"/>
    <property type="match status" value="1"/>
</dbReference>
<proteinExistence type="inferred from homology"/>
<gene>
    <name evidence="7" type="ORF">MNBD_IGNAVI01-1532</name>
</gene>
<accession>A0A3B1CGR6</accession>
<dbReference type="CDD" id="cd23934">
    <property type="entry name" value="AGPR_1_C"/>
    <property type="match status" value="1"/>
</dbReference>
<sequence length="341" mass="38213">MISVGIIGGTGYTGKYLLEYIKQHQEISDYTIYANSSAGSELLDIFPELMGVIDNQTIQSINSLSYEHDLYFVSLPHGESLKFIPMLLEKGIKVIDLGGDYRLDSKELYNEWYGFEHSSSELLSEKVYGLADVENEKILNSNFIANPGCYPTSVQLGLIPLVKKFSDEIVSISTISYSGASGAGKKAKTELLLSELDGNVKAYNINKHRHQPEIEQELKKYGMRSPFAFTTHLLPIARGIYTTSTVHLNYEIDEKEIKQIYSDEYASSKFIRMRNTPPELKWVVNTNFCDINISAKGKIVIITSTIDNLIKGASGQAIQNMNKIYGWDETLGLLNSNFIKA</sequence>
<organism evidence="7">
    <name type="scientific">hydrothermal vent metagenome</name>
    <dbReference type="NCBI Taxonomy" id="652676"/>
    <lineage>
        <taxon>unclassified sequences</taxon>
        <taxon>metagenomes</taxon>
        <taxon>ecological metagenomes</taxon>
    </lineage>
</organism>
<dbReference type="Gene3D" id="3.40.50.720">
    <property type="entry name" value="NAD(P)-binding Rossmann-like Domain"/>
    <property type="match status" value="1"/>
</dbReference>
<dbReference type="InterPro" id="IPR023013">
    <property type="entry name" value="AGPR_AS"/>
</dbReference>
<dbReference type="InterPro" id="IPR036291">
    <property type="entry name" value="NAD(P)-bd_dom_sf"/>
</dbReference>
<dbReference type="Pfam" id="PF01118">
    <property type="entry name" value="Semialdhyde_dh"/>
    <property type="match status" value="1"/>
</dbReference>
<dbReference type="GO" id="GO:0051287">
    <property type="term" value="F:NAD binding"/>
    <property type="evidence" value="ECO:0007669"/>
    <property type="project" value="InterPro"/>
</dbReference>
<dbReference type="EC" id="1.2.1.38" evidence="7"/>
<evidence type="ECO:0000256" key="4">
    <source>
        <dbReference type="ARBA" id="ARBA00023002"/>
    </source>
</evidence>
<dbReference type="InterPro" id="IPR000534">
    <property type="entry name" value="Semialdehyde_DH_NAD-bd"/>
</dbReference>
<keyword evidence="3" id="KW-0521">NADP</keyword>
<evidence type="ECO:0000256" key="1">
    <source>
        <dbReference type="ARBA" id="ARBA00022571"/>
    </source>
</evidence>
<dbReference type="CDD" id="cd17895">
    <property type="entry name" value="AGPR_1_N"/>
    <property type="match status" value="1"/>
</dbReference>
<evidence type="ECO:0000256" key="5">
    <source>
        <dbReference type="ARBA" id="ARBA00029440"/>
    </source>
</evidence>
<keyword evidence="4 7" id="KW-0560">Oxidoreductase</keyword>
<dbReference type="NCBIfam" id="TIGR01850">
    <property type="entry name" value="argC"/>
    <property type="match status" value="1"/>
</dbReference>
<dbReference type="SMART" id="SM00859">
    <property type="entry name" value="Semialdhyde_dh"/>
    <property type="match status" value="1"/>
</dbReference>
<dbReference type="InterPro" id="IPR000706">
    <property type="entry name" value="AGPR_type-1"/>
</dbReference>
<dbReference type="HAMAP" id="MF_00150">
    <property type="entry name" value="ArgC_type1"/>
    <property type="match status" value="1"/>
</dbReference>
<keyword evidence="1" id="KW-0055">Arginine biosynthesis</keyword>
<dbReference type="GO" id="GO:0003942">
    <property type="term" value="F:N-acetyl-gamma-glutamyl-phosphate reductase activity"/>
    <property type="evidence" value="ECO:0007669"/>
    <property type="project" value="UniProtKB-EC"/>
</dbReference>
<dbReference type="SUPFAM" id="SSF55347">
    <property type="entry name" value="Glyceraldehyde-3-phosphate dehydrogenase-like, C-terminal domain"/>
    <property type="match status" value="1"/>
</dbReference>
<dbReference type="InterPro" id="IPR050085">
    <property type="entry name" value="AGPR"/>
</dbReference>
<dbReference type="GO" id="GO:0070401">
    <property type="term" value="F:NADP+ binding"/>
    <property type="evidence" value="ECO:0007669"/>
    <property type="project" value="InterPro"/>
</dbReference>
<dbReference type="PANTHER" id="PTHR32338">
    <property type="entry name" value="N-ACETYL-GAMMA-GLUTAMYL-PHOSPHATE REDUCTASE, CHLOROPLASTIC-RELATED-RELATED"/>
    <property type="match status" value="1"/>
</dbReference>
<dbReference type="PANTHER" id="PTHR32338:SF10">
    <property type="entry name" value="N-ACETYL-GAMMA-GLUTAMYL-PHOSPHATE REDUCTASE, CHLOROPLASTIC-RELATED"/>
    <property type="match status" value="1"/>
</dbReference>
<evidence type="ECO:0000259" key="6">
    <source>
        <dbReference type="SMART" id="SM00859"/>
    </source>
</evidence>
<dbReference type="AlphaFoldDB" id="A0A3B1CGR6"/>
<evidence type="ECO:0000256" key="2">
    <source>
        <dbReference type="ARBA" id="ARBA00022605"/>
    </source>
</evidence>
<dbReference type="GO" id="GO:0006526">
    <property type="term" value="P:L-arginine biosynthetic process"/>
    <property type="evidence" value="ECO:0007669"/>
    <property type="project" value="UniProtKB-KW"/>
</dbReference>
<dbReference type="EMBL" id="UOGD01000089">
    <property type="protein sequence ID" value="VAX17965.1"/>
    <property type="molecule type" value="Genomic_DNA"/>
</dbReference>
<comment type="pathway">
    <text evidence="5">Amino-acid biosynthesis.</text>
</comment>
<reference evidence="7" key="1">
    <citation type="submission" date="2018-06" db="EMBL/GenBank/DDBJ databases">
        <authorList>
            <person name="Zhirakovskaya E."/>
        </authorList>
    </citation>
    <scope>NUCLEOTIDE SEQUENCE</scope>
</reference>
<name>A0A3B1CGR6_9ZZZZ</name>
<dbReference type="Pfam" id="PF22698">
    <property type="entry name" value="Semialdhyde_dhC_1"/>
    <property type="match status" value="1"/>
</dbReference>
<dbReference type="SUPFAM" id="SSF51735">
    <property type="entry name" value="NAD(P)-binding Rossmann-fold domains"/>
    <property type="match status" value="1"/>
</dbReference>